<comment type="similarity">
    <text evidence="2">Belongs to the peptidase U48 family.</text>
</comment>
<evidence type="ECO:0000256" key="6">
    <source>
        <dbReference type="ARBA" id="ARBA00022824"/>
    </source>
</evidence>
<evidence type="ECO:0000256" key="9">
    <source>
        <dbReference type="ARBA" id="ARBA00047280"/>
    </source>
</evidence>
<evidence type="ECO:0000256" key="5">
    <source>
        <dbReference type="ARBA" id="ARBA00022801"/>
    </source>
</evidence>
<evidence type="ECO:0000256" key="1">
    <source>
        <dbReference type="ARBA" id="ARBA00004477"/>
    </source>
</evidence>
<sequence>MKLWVAGIFLPVLHVALLFLGPLVLGGFMKSLPGQDRFDFHRDVVAVLSSLIGIRNYIMAPITEEWIFRGCMILLLHLAGFSKTYIIFVAPLYFGLAHIHHTWELFHAGGGNLSAFKRAILITGFQFLYTTVFGWYASFLFMRTGNIMSVIAVHAFCNVMGFPDLGDINLLFPLAKKMTYIAMISGLAIFAKTMYPLTDPSLYGRSLYWT</sequence>
<feature type="transmembrane region" description="Helical" evidence="11">
    <location>
        <begin position="6"/>
        <end position="28"/>
    </location>
</feature>
<dbReference type="PANTHER" id="PTHR13046">
    <property type="entry name" value="PROTEASE U48 CAAX PRENYL PROTEASE RCE1"/>
    <property type="match status" value="1"/>
</dbReference>
<feature type="transmembrane region" description="Helical" evidence="11">
    <location>
        <begin position="119"/>
        <end position="141"/>
    </location>
</feature>
<comment type="catalytic activity">
    <reaction evidence="9">
        <text>Hydrolyzes the peptide bond -P2-(S-farnesyl or geranylgeranyl)C-P1'-P2'-P3'-COOH where P1' and P2' are amino acids with aliphatic sidechains and P3' is any C-terminal residue.</text>
        <dbReference type="EC" id="3.4.26.1"/>
    </reaction>
</comment>
<keyword evidence="5" id="KW-0378">Hydrolase</keyword>
<dbReference type="Pfam" id="PF02517">
    <property type="entry name" value="Rce1-like"/>
    <property type="match status" value="1"/>
</dbReference>
<dbReference type="GO" id="GO:0071586">
    <property type="term" value="P:CAAX-box protein processing"/>
    <property type="evidence" value="ECO:0007669"/>
    <property type="project" value="InterPro"/>
</dbReference>
<protein>
    <recommendedName>
        <fullName evidence="10">intramembrane prenyl-peptidase Rce1</fullName>
        <ecNumber evidence="10">3.4.26.1</ecNumber>
    </recommendedName>
</protein>
<proteinExistence type="inferred from homology"/>
<keyword evidence="6" id="KW-0256">Endoplasmic reticulum</keyword>
<feature type="domain" description="CAAX prenyl protease 2/Lysostaphin resistance protein A-like" evidence="12">
    <location>
        <begin position="51"/>
        <end position="160"/>
    </location>
</feature>
<evidence type="ECO:0000256" key="10">
    <source>
        <dbReference type="ARBA" id="ARBA00049729"/>
    </source>
</evidence>
<evidence type="ECO:0000256" key="4">
    <source>
        <dbReference type="ARBA" id="ARBA00022692"/>
    </source>
</evidence>
<feature type="transmembrane region" description="Helical" evidence="11">
    <location>
        <begin position="66"/>
        <end position="99"/>
    </location>
</feature>
<keyword evidence="4 11" id="KW-0812">Transmembrane</keyword>
<dbReference type="InterPro" id="IPR003675">
    <property type="entry name" value="Rce1/LyrA-like_dom"/>
</dbReference>
<dbReference type="EMBL" id="MVBO01000092">
    <property type="protein sequence ID" value="OZJ03301.1"/>
    <property type="molecule type" value="Genomic_DNA"/>
</dbReference>
<dbReference type="AlphaFoldDB" id="A0A261XY94"/>
<evidence type="ECO:0000256" key="3">
    <source>
        <dbReference type="ARBA" id="ARBA00022670"/>
    </source>
</evidence>
<keyword evidence="14" id="KW-1185">Reference proteome</keyword>
<keyword evidence="7 11" id="KW-1133">Transmembrane helix</keyword>
<dbReference type="PANTHER" id="PTHR13046:SF0">
    <property type="entry name" value="CAAX PRENYL PROTEASE 2"/>
    <property type="match status" value="1"/>
</dbReference>
<dbReference type="EC" id="3.4.26.1" evidence="10"/>
<comment type="subcellular location">
    <subcellularLocation>
        <location evidence="1">Endoplasmic reticulum membrane</location>
        <topology evidence="1">Multi-pass membrane protein</topology>
    </subcellularLocation>
</comment>
<dbReference type="Proteomes" id="UP000242875">
    <property type="component" value="Unassembled WGS sequence"/>
</dbReference>
<evidence type="ECO:0000313" key="13">
    <source>
        <dbReference type="EMBL" id="OZJ03301.1"/>
    </source>
</evidence>
<accession>A0A261XY94</accession>
<dbReference type="InterPro" id="IPR039731">
    <property type="entry name" value="Rce1"/>
</dbReference>
<evidence type="ECO:0000256" key="7">
    <source>
        <dbReference type="ARBA" id="ARBA00022989"/>
    </source>
</evidence>
<keyword evidence="8 11" id="KW-0472">Membrane</keyword>
<evidence type="ECO:0000259" key="12">
    <source>
        <dbReference type="Pfam" id="PF02517"/>
    </source>
</evidence>
<evidence type="ECO:0000313" key="14">
    <source>
        <dbReference type="Proteomes" id="UP000242875"/>
    </source>
</evidence>
<dbReference type="OrthoDB" id="271604at2759"/>
<comment type="caution">
    <text evidence="13">The sequence shown here is derived from an EMBL/GenBank/DDBJ whole genome shotgun (WGS) entry which is preliminary data.</text>
</comment>
<keyword evidence="3" id="KW-0645">Protease</keyword>
<reference evidence="13 14" key="1">
    <citation type="journal article" date="2017" name="Mycologia">
        <title>Bifiguratus adelaidae, gen. et sp. nov., a new member of Mucoromycotina in endophytic and soil-dwelling habitats.</title>
        <authorList>
            <person name="Torres-Cruz T.J."/>
            <person name="Billingsley Tobias T.L."/>
            <person name="Almatruk M."/>
            <person name="Hesse C."/>
            <person name="Kuske C.R."/>
            <person name="Desiro A."/>
            <person name="Benucci G.M."/>
            <person name="Bonito G."/>
            <person name="Stajich J.E."/>
            <person name="Dunlap C."/>
            <person name="Arnold A.E."/>
            <person name="Porras-Alfaro A."/>
        </authorList>
    </citation>
    <scope>NUCLEOTIDE SEQUENCE [LARGE SCALE GENOMIC DNA]</scope>
    <source>
        <strain evidence="13 14">AZ0501</strain>
    </source>
</reference>
<dbReference type="GO" id="GO:0005789">
    <property type="term" value="C:endoplasmic reticulum membrane"/>
    <property type="evidence" value="ECO:0007669"/>
    <property type="project" value="UniProtKB-SubCell"/>
</dbReference>
<evidence type="ECO:0000256" key="11">
    <source>
        <dbReference type="SAM" id="Phobius"/>
    </source>
</evidence>
<dbReference type="GO" id="GO:0004222">
    <property type="term" value="F:metalloendopeptidase activity"/>
    <property type="evidence" value="ECO:0007669"/>
    <property type="project" value="InterPro"/>
</dbReference>
<organism evidence="13 14">
    <name type="scientific">Bifiguratus adelaidae</name>
    <dbReference type="NCBI Taxonomy" id="1938954"/>
    <lineage>
        <taxon>Eukaryota</taxon>
        <taxon>Fungi</taxon>
        <taxon>Fungi incertae sedis</taxon>
        <taxon>Mucoromycota</taxon>
        <taxon>Mucoromycotina</taxon>
        <taxon>Endogonomycetes</taxon>
        <taxon>Endogonales</taxon>
        <taxon>Endogonales incertae sedis</taxon>
        <taxon>Bifiguratus</taxon>
    </lineage>
</organism>
<gene>
    <name evidence="13" type="ORF">BZG36_02278</name>
</gene>
<name>A0A261XY94_9FUNG</name>
<feature type="transmembrane region" description="Helical" evidence="11">
    <location>
        <begin position="40"/>
        <end position="60"/>
    </location>
</feature>
<evidence type="ECO:0000256" key="8">
    <source>
        <dbReference type="ARBA" id="ARBA00023136"/>
    </source>
</evidence>
<evidence type="ECO:0000256" key="2">
    <source>
        <dbReference type="ARBA" id="ARBA00006897"/>
    </source>
</evidence>